<accession>A0AAN6YI02</accession>
<feature type="compositionally biased region" description="Basic residues" evidence="2">
    <location>
        <begin position="1"/>
        <end position="13"/>
    </location>
</feature>
<dbReference type="Proteomes" id="UP001301769">
    <property type="component" value="Unassembled WGS sequence"/>
</dbReference>
<protein>
    <submittedName>
        <fullName evidence="3">Mitochondrial protein Pet127-domain-containing protein</fullName>
    </submittedName>
</protein>
<sequence length="1101" mass="124855">MEKKIKKKTRSRKEKTEGEAEVEIEGDNENKTTVGNKDKTSFGIRRTVGSREAPSFRVRKIKLRDTQLLAPDKMDRRFKVRLRRLKARKRLINDPSILDADEYKLKAVGGGDQPPVARLAHGLDRVLFNPGVYHLQDPRSRVYNFDPYLSRIIPVKEFDFDALKKYITSSEDTKLIEMAATHKREYTGSTSSMTSILSHFHFLLSMLRPVDALTTSRHFEVVSNKFTRSSTAPIAAFLHYKDGVYAIDADKEFDNATVLMLLGHSMEKLLTVPKEEFQKYHKAHSSQLTEEERNTPEPYHYSLLGKFLMRSQIDAYDPRLPGTGTFDLKTRAVAPIRLSSRDMKRGLGYEIRNRFGQWESYEREYHDLTRSGFLKYSLQVRIGRMDGCFVAYHNTERIFGFQYVPLSEMDQALHGTPNPDVGDREFNLSIGLLEKALDKATQRFPKRSLRLHFETRPTSTAPVMYIFAEPVTAEQIKKVQEKSRKKVDDLEQEVLEVEQELDKAHDNLPTIDGDAAQESGVTGQPTRGGELNVVAKPFAGEEACKAIWVEIQEKIKTANFLKDDKTGREIVRTCIKSALLESGIIDSSDPDLFPRYIEALFDAVAPKEWSEASALDSLTAPESVPEAGKISLKDRLLGFASGVIPSLRESAPPAVEAALLKDLFLQLASSVKTDRNLTQPPQESSAAQAAEDSVSQDILNLRKFMAILSTLANKTDPSSAAVEKAVEEPVEKAVEEPVEEDEESPPTELLGILLKVENIVNGKPVTRPSGNKPIQDWRVEYELEEITDHQRAHRLYAQLRERRRKAFARTEEPPPSADSPASSRNKYKYDKQFGALLQKWANKGKAWREDEHKAFESLPVQVVDSQAPLTWKSVFGPEAVKKPELPYQTVEMPNETGKWEDSTRREELATLLRARDVHLPQFDASSSFYEHDSGKILPQLRASLAMNKKLEKRVSQLRTALAQQERRKAAQEQKRTFYKDGIAAQGDMLGLSLNELPAEEEEEEEGILTEKNKEEEEGILTEKNKEEGIITKKGKEEEILTKKGKEEGGILPEKGKEEEEILTEKKEEEELGSKKPPLNRRERRRLKRLLAGGSWWGDGAR</sequence>
<evidence type="ECO:0000313" key="3">
    <source>
        <dbReference type="EMBL" id="KAK4219664.1"/>
    </source>
</evidence>
<evidence type="ECO:0000313" key="4">
    <source>
        <dbReference type="Proteomes" id="UP001301769"/>
    </source>
</evidence>
<feature type="region of interest" description="Disordered" evidence="2">
    <location>
        <begin position="805"/>
        <end position="825"/>
    </location>
</feature>
<feature type="compositionally biased region" description="Basic and acidic residues" evidence="2">
    <location>
        <begin position="724"/>
        <end position="735"/>
    </location>
</feature>
<feature type="region of interest" description="Disordered" evidence="2">
    <location>
        <begin position="717"/>
        <end position="746"/>
    </location>
</feature>
<dbReference type="EMBL" id="MU858047">
    <property type="protein sequence ID" value="KAK4219664.1"/>
    <property type="molecule type" value="Genomic_DNA"/>
</dbReference>
<dbReference type="PANTHER" id="PTHR31014">
    <property type="entry name" value="MITOCHONDRIAL TRANSLATION SYSTEM COMPONENT PET127-RELATED"/>
    <property type="match status" value="1"/>
</dbReference>
<comment type="caution">
    <text evidence="3">The sequence shown here is derived from an EMBL/GenBank/DDBJ whole genome shotgun (WGS) entry which is preliminary data.</text>
</comment>
<feature type="region of interest" description="Disordered" evidence="2">
    <location>
        <begin position="1"/>
        <end position="39"/>
    </location>
</feature>
<dbReference type="Pfam" id="PF08634">
    <property type="entry name" value="Pet127"/>
    <property type="match status" value="1"/>
</dbReference>
<dbReference type="GO" id="GO:0000964">
    <property type="term" value="P:mitochondrial RNA 5'-end processing"/>
    <property type="evidence" value="ECO:0007669"/>
    <property type="project" value="TreeGrafter"/>
</dbReference>
<dbReference type="PANTHER" id="PTHR31014:SF0">
    <property type="entry name" value="MITOCHONDRIAL TRANSLATION SYSTEM COMPONENT PET127-RELATED"/>
    <property type="match status" value="1"/>
</dbReference>
<keyword evidence="4" id="KW-1185">Reference proteome</keyword>
<organism evidence="3 4">
    <name type="scientific">Rhypophila decipiens</name>
    <dbReference type="NCBI Taxonomy" id="261697"/>
    <lineage>
        <taxon>Eukaryota</taxon>
        <taxon>Fungi</taxon>
        <taxon>Dikarya</taxon>
        <taxon>Ascomycota</taxon>
        <taxon>Pezizomycotina</taxon>
        <taxon>Sordariomycetes</taxon>
        <taxon>Sordariomycetidae</taxon>
        <taxon>Sordariales</taxon>
        <taxon>Naviculisporaceae</taxon>
        <taxon>Rhypophila</taxon>
    </lineage>
</organism>
<reference evidence="3" key="1">
    <citation type="journal article" date="2023" name="Mol. Phylogenet. Evol.">
        <title>Genome-scale phylogeny and comparative genomics of the fungal order Sordariales.</title>
        <authorList>
            <person name="Hensen N."/>
            <person name="Bonometti L."/>
            <person name="Westerberg I."/>
            <person name="Brannstrom I.O."/>
            <person name="Guillou S."/>
            <person name="Cros-Aarteil S."/>
            <person name="Calhoun S."/>
            <person name="Haridas S."/>
            <person name="Kuo A."/>
            <person name="Mondo S."/>
            <person name="Pangilinan J."/>
            <person name="Riley R."/>
            <person name="LaButti K."/>
            <person name="Andreopoulos B."/>
            <person name="Lipzen A."/>
            <person name="Chen C."/>
            <person name="Yan M."/>
            <person name="Daum C."/>
            <person name="Ng V."/>
            <person name="Clum A."/>
            <person name="Steindorff A."/>
            <person name="Ohm R.A."/>
            <person name="Martin F."/>
            <person name="Silar P."/>
            <person name="Natvig D.O."/>
            <person name="Lalanne C."/>
            <person name="Gautier V."/>
            <person name="Ament-Velasquez S.L."/>
            <person name="Kruys A."/>
            <person name="Hutchinson M.I."/>
            <person name="Powell A.J."/>
            <person name="Barry K."/>
            <person name="Miller A.N."/>
            <person name="Grigoriev I.V."/>
            <person name="Debuchy R."/>
            <person name="Gladieux P."/>
            <person name="Hiltunen Thoren M."/>
            <person name="Johannesson H."/>
        </authorList>
    </citation>
    <scope>NUCLEOTIDE SEQUENCE</scope>
    <source>
        <strain evidence="3">PSN293</strain>
    </source>
</reference>
<dbReference type="InterPro" id="IPR013943">
    <property type="entry name" value="Pet127"/>
</dbReference>
<feature type="compositionally biased region" description="Acidic residues" evidence="2">
    <location>
        <begin position="997"/>
        <end position="1007"/>
    </location>
</feature>
<keyword evidence="1" id="KW-0175">Coiled coil</keyword>
<dbReference type="GO" id="GO:0005740">
    <property type="term" value="C:mitochondrial envelope"/>
    <property type="evidence" value="ECO:0007669"/>
    <property type="project" value="TreeGrafter"/>
</dbReference>
<feature type="compositionally biased region" description="Basic and acidic residues" evidence="2">
    <location>
        <begin position="1040"/>
        <end position="1073"/>
    </location>
</feature>
<evidence type="ECO:0000256" key="1">
    <source>
        <dbReference type="SAM" id="Coils"/>
    </source>
</evidence>
<dbReference type="AlphaFoldDB" id="A0AAN6YI02"/>
<evidence type="ECO:0000256" key="2">
    <source>
        <dbReference type="SAM" id="MobiDB-lite"/>
    </source>
</evidence>
<feature type="coiled-coil region" evidence="1">
    <location>
        <begin position="947"/>
        <end position="974"/>
    </location>
</feature>
<gene>
    <name evidence="3" type="ORF">QBC37DRAFT_409491</name>
</gene>
<name>A0AAN6YI02_9PEZI</name>
<proteinExistence type="predicted"/>
<feature type="compositionally biased region" description="Acidic residues" evidence="2">
    <location>
        <begin position="736"/>
        <end position="745"/>
    </location>
</feature>
<feature type="region of interest" description="Disordered" evidence="2">
    <location>
        <begin position="997"/>
        <end position="1025"/>
    </location>
</feature>
<feature type="compositionally biased region" description="Basic and acidic residues" evidence="2">
    <location>
        <begin position="1008"/>
        <end position="1025"/>
    </location>
</feature>
<reference evidence="3" key="2">
    <citation type="submission" date="2023-05" db="EMBL/GenBank/DDBJ databases">
        <authorList>
            <consortium name="Lawrence Berkeley National Laboratory"/>
            <person name="Steindorff A."/>
            <person name="Hensen N."/>
            <person name="Bonometti L."/>
            <person name="Westerberg I."/>
            <person name="Brannstrom I.O."/>
            <person name="Guillou S."/>
            <person name="Cros-Aarteil S."/>
            <person name="Calhoun S."/>
            <person name="Haridas S."/>
            <person name="Kuo A."/>
            <person name="Mondo S."/>
            <person name="Pangilinan J."/>
            <person name="Riley R."/>
            <person name="Labutti K."/>
            <person name="Andreopoulos B."/>
            <person name="Lipzen A."/>
            <person name="Chen C."/>
            <person name="Yanf M."/>
            <person name="Daum C."/>
            <person name="Ng V."/>
            <person name="Clum A."/>
            <person name="Ohm R."/>
            <person name="Martin F."/>
            <person name="Silar P."/>
            <person name="Natvig D."/>
            <person name="Lalanne C."/>
            <person name="Gautier V."/>
            <person name="Ament-Velasquez S.L."/>
            <person name="Kruys A."/>
            <person name="Hutchinson M.I."/>
            <person name="Powell A.J."/>
            <person name="Barry K."/>
            <person name="Miller A.N."/>
            <person name="Grigoriev I.V."/>
            <person name="Debuchy R."/>
            <person name="Gladieux P."/>
            <person name="Thoren M.H."/>
            <person name="Johannesson H."/>
        </authorList>
    </citation>
    <scope>NUCLEOTIDE SEQUENCE</scope>
    <source>
        <strain evidence="3">PSN293</strain>
    </source>
</reference>
<feature type="coiled-coil region" evidence="1">
    <location>
        <begin position="473"/>
        <end position="507"/>
    </location>
</feature>
<feature type="region of interest" description="Disordered" evidence="2">
    <location>
        <begin position="1040"/>
        <end position="1083"/>
    </location>
</feature>